<dbReference type="Pfam" id="PF01535">
    <property type="entry name" value="PPR"/>
    <property type="match status" value="4"/>
</dbReference>
<dbReference type="InterPro" id="IPR046960">
    <property type="entry name" value="PPR_At4g14850-like_plant"/>
</dbReference>
<evidence type="ECO:0000313" key="6">
    <source>
        <dbReference type="Proteomes" id="UP000077755"/>
    </source>
</evidence>
<keyword evidence="3" id="KW-0812">Transmembrane</keyword>
<evidence type="ECO:0000256" key="2">
    <source>
        <dbReference type="PROSITE-ProRule" id="PRU00708"/>
    </source>
</evidence>
<keyword evidence="3" id="KW-0472">Membrane</keyword>
<feature type="repeat" description="PPR" evidence="2">
    <location>
        <begin position="492"/>
        <end position="526"/>
    </location>
</feature>
<dbReference type="KEGG" id="dcr:108218422"/>
<organism evidence="4">
    <name type="scientific">Daucus carota subsp. sativus</name>
    <name type="common">Carrot</name>
    <dbReference type="NCBI Taxonomy" id="79200"/>
    <lineage>
        <taxon>Eukaryota</taxon>
        <taxon>Viridiplantae</taxon>
        <taxon>Streptophyta</taxon>
        <taxon>Embryophyta</taxon>
        <taxon>Tracheophyta</taxon>
        <taxon>Spermatophyta</taxon>
        <taxon>Magnoliopsida</taxon>
        <taxon>eudicotyledons</taxon>
        <taxon>Gunneridae</taxon>
        <taxon>Pentapetalae</taxon>
        <taxon>asterids</taxon>
        <taxon>campanulids</taxon>
        <taxon>Apiales</taxon>
        <taxon>Apiaceae</taxon>
        <taxon>Apioideae</taxon>
        <taxon>Scandiceae</taxon>
        <taxon>Daucinae</taxon>
        <taxon>Daucus</taxon>
        <taxon>Daucus sect. Daucus</taxon>
    </lineage>
</organism>
<dbReference type="NCBIfam" id="TIGR00756">
    <property type="entry name" value="PPR"/>
    <property type="match status" value="7"/>
</dbReference>
<evidence type="ECO:0000256" key="3">
    <source>
        <dbReference type="SAM" id="Phobius"/>
    </source>
</evidence>
<reference evidence="5" key="2">
    <citation type="submission" date="2022-03" db="EMBL/GenBank/DDBJ databases">
        <title>Draft title - Genomic analysis of global carrot germplasm unveils the trajectory of domestication and the origin of high carotenoid orange carrot.</title>
        <authorList>
            <person name="Iorizzo M."/>
            <person name="Ellison S."/>
            <person name="Senalik D."/>
            <person name="Macko-Podgorni A."/>
            <person name="Grzebelus D."/>
            <person name="Bostan H."/>
            <person name="Rolling W."/>
            <person name="Curaba J."/>
            <person name="Simon P."/>
        </authorList>
    </citation>
    <scope>NUCLEOTIDE SEQUENCE</scope>
    <source>
        <tissue evidence="5">Leaf</tissue>
    </source>
</reference>
<gene>
    <name evidence="4" type="ORF">DCAR_014532</name>
    <name evidence="5" type="ORF">DCAR_0416387</name>
</gene>
<name>A0A165XF07_DAUCS</name>
<dbReference type="PANTHER" id="PTHR47926">
    <property type="entry name" value="PENTATRICOPEPTIDE REPEAT-CONTAINING PROTEIN"/>
    <property type="match status" value="1"/>
</dbReference>
<dbReference type="Pfam" id="PF20431">
    <property type="entry name" value="E_motif"/>
    <property type="match status" value="1"/>
</dbReference>
<accession>A0A165XF07</accession>
<dbReference type="Gramene" id="KZM98106">
    <property type="protein sequence ID" value="KZM98106"/>
    <property type="gene ID" value="DCAR_014532"/>
</dbReference>
<evidence type="ECO:0000313" key="4">
    <source>
        <dbReference type="EMBL" id="KZM98106.1"/>
    </source>
</evidence>
<dbReference type="Gene3D" id="1.25.40.10">
    <property type="entry name" value="Tetratricopeptide repeat domain"/>
    <property type="match status" value="5"/>
</dbReference>
<dbReference type="InterPro" id="IPR011990">
    <property type="entry name" value="TPR-like_helical_dom_sf"/>
</dbReference>
<dbReference type="OMA" id="CWFWMDM"/>
<dbReference type="PROSITE" id="PS51375">
    <property type="entry name" value="PPR"/>
    <property type="match status" value="5"/>
</dbReference>
<dbReference type="GO" id="GO:0003723">
    <property type="term" value="F:RNA binding"/>
    <property type="evidence" value="ECO:0007669"/>
    <property type="project" value="InterPro"/>
</dbReference>
<sequence>MGWGVFGKLKIQKWGNLRRFCTRSCDYNGYDVFARNIEITRWVKSGNLMVARKVFDEMPDRTVVSWNIMVSGYSRFGRFGDALSMVSAMHVGGVKLNETTFASALSACARLPSLCGGKQVHCVVVKSGSEDFRLVGSALLYIYASCFEIEDARQVFDLFHEMNELLWGLMLVGYVQCSLMDNALDVFYSMPIRDVIAWTSVISGYCKIDDGCGKALQLFNTMRGSGEAKPNEFTLDPIIRACARVGLLHEGRAFHGLVMRYGYEFEHSISAALIGFYCDCDVIDDAKKVFDRLTSPSLNETNVFIEKLIAAGRIVEAELIFNGLPERNTVSYNLMIKGYSLCGRSEDSEKLYLEMHHRTILSSNIMISVYSRTDQLEKAVDLFEKTKEEKNPVTWNSMISGYIRNDQHENALKLYAVMHKNSISKTRSTYSALFHSCSCLGSIQLGQLLHAHLIKTPFVSNVYVGTALVDMYSKCGNISNAQKSFISISSPSVAAWTALIHGYAHNGFGSETILCFKEMINQGVHPNAATFVAVLSACAHAGFINKGIEFFHIMKENYGIAPSLEHFTCLVDLLGRSGRLREAEELIKEMPVEADGIIWGALLNACWFWMDMDVGERVAAKMLLFFPIPTSTYIIMSNIYAMLGKWEEKMKVRKLLRGLDVKKDPGCSWIELNNSINVFSVEDRTHPSCNSVYAMLEHLTENLISVRK</sequence>
<dbReference type="Pfam" id="PF13041">
    <property type="entry name" value="PPR_2"/>
    <property type="match status" value="4"/>
</dbReference>
<dbReference type="FunFam" id="1.25.40.10:FF:000090">
    <property type="entry name" value="Pentatricopeptide repeat-containing protein, chloroplastic"/>
    <property type="match status" value="1"/>
</dbReference>
<dbReference type="EMBL" id="LNRQ01000004">
    <property type="protein sequence ID" value="KZM98106.1"/>
    <property type="molecule type" value="Genomic_DNA"/>
</dbReference>
<dbReference type="InterPro" id="IPR046848">
    <property type="entry name" value="E_motif"/>
</dbReference>
<keyword evidence="3" id="KW-1133">Transmembrane helix</keyword>
<dbReference type="Proteomes" id="UP000077755">
    <property type="component" value="Chromosome 4"/>
</dbReference>
<feature type="transmembrane region" description="Helical" evidence="3">
    <location>
        <begin position="622"/>
        <end position="643"/>
    </location>
</feature>
<feature type="repeat" description="PPR" evidence="2">
    <location>
        <begin position="194"/>
        <end position="229"/>
    </location>
</feature>
<feature type="repeat" description="PPR" evidence="2">
    <location>
        <begin position="391"/>
        <end position="425"/>
    </location>
</feature>
<dbReference type="OrthoDB" id="1248375at2759"/>
<keyword evidence="1" id="KW-0677">Repeat</keyword>
<evidence type="ECO:0008006" key="7">
    <source>
        <dbReference type="Google" id="ProtNLM"/>
    </source>
</evidence>
<dbReference type="PANTHER" id="PTHR47926:SF347">
    <property type="entry name" value="PENTATRICOPEPTIDE REPEAT-CONTAINING PROTEIN"/>
    <property type="match status" value="1"/>
</dbReference>
<dbReference type="EMBL" id="CP093346">
    <property type="protein sequence ID" value="WOG97048.1"/>
    <property type="molecule type" value="Genomic_DNA"/>
</dbReference>
<keyword evidence="6" id="KW-1185">Reference proteome</keyword>
<feature type="repeat" description="PPR" evidence="2">
    <location>
        <begin position="328"/>
        <end position="362"/>
    </location>
</feature>
<evidence type="ECO:0000313" key="5">
    <source>
        <dbReference type="EMBL" id="WOG97048.1"/>
    </source>
</evidence>
<protein>
    <recommendedName>
        <fullName evidence="7">Pentatricopeptide repeat-containing protein</fullName>
    </recommendedName>
</protein>
<dbReference type="GO" id="GO:0009451">
    <property type="term" value="P:RNA modification"/>
    <property type="evidence" value="ECO:0007669"/>
    <property type="project" value="InterPro"/>
</dbReference>
<dbReference type="InterPro" id="IPR002885">
    <property type="entry name" value="PPR_rpt"/>
</dbReference>
<proteinExistence type="predicted"/>
<dbReference type="AlphaFoldDB" id="A0A165XF07"/>
<evidence type="ECO:0000256" key="1">
    <source>
        <dbReference type="ARBA" id="ARBA00022737"/>
    </source>
</evidence>
<feature type="repeat" description="PPR" evidence="2">
    <location>
        <begin position="62"/>
        <end position="96"/>
    </location>
</feature>
<reference evidence="4" key="1">
    <citation type="journal article" date="2016" name="Nat. Genet.">
        <title>A high-quality carrot genome assembly provides new insights into carotenoid accumulation and asterid genome evolution.</title>
        <authorList>
            <person name="Iorizzo M."/>
            <person name="Ellison S."/>
            <person name="Senalik D."/>
            <person name="Zeng P."/>
            <person name="Satapoomin P."/>
            <person name="Huang J."/>
            <person name="Bowman M."/>
            <person name="Iovene M."/>
            <person name="Sanseverino W."/>
            <person name="Cavagnaro P."/>
            <person name="Yildiz M."/>
            <person name="Macko-Podgorni A."/>
            <person name="Moranska E."/>
            <person name="Grzebelus E."/>
            <person name="Grzebelus D."/>
            <person name="Ashrafi H."/>
            <person name="Zheng Z."/>
            <person name="Cheng S."/>
            <person name="Spooner D."/>
            <person name="Van Deynze A."/>
            <person name="Simon P."/>
        </authorList>
    </citation>
    <scope>NUCLEOTIDE SEQUENCE [LARGE SCALE GENOMIC DNA]</scope>
    <source>
        <tissue evidence="4">Leaf</tissue>
    </source>
</reference>